<protein>
    <submittedName>
        <fullName evidence="13">Protease ecfE, putative</fullName>
    </submittedName>
</protein>
<evidence type="ECO:0000256" key="10">
    <source>
        <dbReference type="ARBA" id="ARBA00023136"/>
    </source>
</evidence>
<keyword evidence="4 13" id="KW-0645">Protease</keyword>
<feature type="transmembrane region" description="Helical" evidence="11">
    <location>
        <begin position="109"/>
        <end position="130"/>
    </location>
</feature>
<keyword evidence="10 11" id="KW-0472">Membrane</keyword>
<dbReference type="GO" id="GO:0004222">
    <property type="term" value="F:metalloendopeptidase activity"/>
    <property type="evidence" value="ECO:0007669"/>
    <property type="project" value="InterPro"/>
</dbReference>
<organism evidence="13 14">
    <name type="scientific">Ricinus communis</name>
    <name type="common">Castor bean</name>
    <dbReference type="NCBI Taxonomy" id="3988"/>
    <lineage>
        <taxon>Eukaryota</taxon>
        <taxon>Viridiplantae</taxon>
        <taxon>Streptophyta</taxon>
        <taxon>Embryophyta</taxon>
        <taxon>Tracheophyta</taxon>
        <taxon>Spermatophyta</taxon>
        <taxon>Magnoliopsida</taxon>
        <taxon>eudicotyledons</taxon>
        <taxon>Gunneridae</taxon>
        <taxon>Pentapetalae</taxon>
        <taxon>rosids</taxon>
        <taxon>fabids</taxon>
        <taxon>Malpighiales</taxon>
        <taxon>Euphorbiaceae</taxon>
        <taxon>Acalyphoideae</taxon>
        <taxon>Acalypheae</taxon>
        <taxon>Ricinus</taxon>
    </lineage>
</organism>
<dbReference type="InterPro" id="IPR001478">
    <property type="entry name" value="PDZ"/>
</dbReference>
<dbReference type="InterPro" id="IPR008915">
    <property type="entry name" value="Peptidase_M50"/>
</dbReference>
<keyword evidence="7" id="KW-0862">Zinc</keyword>
<dbReference type="InterPro" id="IPR041489">
    <property type="entry name" value="PDZ_6"/>
</dbReference>
<evidence type="ECO:0000256" key="1">
    <source>
        <dbReference type="ARBA" id="ARBA00001947"/>
    </source>
</evidence>
<dbReference type="PANTHER" id="PTHR42837">
    <property type="entry name" value="REGULATOR OF SIGMA-E PROTEASE RSEP"/>
    <property type="match status" value="1"/>
</dbReference>
<dbReference type="AlphaFoldDB" id="B9TM20"/>
<accession>B9TM20</accession>
<dbReference type="SUPFAM" id="SSF50156">
    <property type="entry name" value="PDZ domain-like"/>
    <property type="match status" value="2"/>
</dbReference>
<comment type="cofactor">
    <cofactor evidence="1">
        <name>Zn(2+)</name>
        <dbReference type="ChEBI" id="CHEBI:29105"/>
    </cofactor>
</comment>
<evidence type="ECO:0000256" key="7">
    <source>
        <dbReference type="ARBA" id="ARBA00022833"/>
    </source>
</evidence>
<dbReference type="GO" id="GO:0006508">
    <property type="term" value="P:proteolysis"/>
    <property type="evidence" value="ECO:0007669"/>
    <property type="project" value="UniProtKB-KW"/>
</dbReference>
<evidence type="ECO:0000256" key="6">
    <source>
        <dbReference type="ARBA" id="ARBA00022801"/>
    </source>
</evidence>
<dbReference type="Pfam" id="PF02163">
    <property type="entry name" value="Peptidase_M50"/>
    <property type="match status" value="1"/>
</dbReference>
<dbReference type="SMART" id="SM00228">
    <property type="entry name" value="PDZ"/>
    <property type="match status" value="2"/>
</dbReference>
<evidence type="ECO:0000256" key="9">
    <source>
        <dbReference type="ARBA" id="ARBA00023049"/>
    </source>
</evidence>
<dbReference type="CDD" id="cd23081">
    <property type="entry name" value="cpPDZ_EcRseP-like"/>
    <property type="match status" value="1"/>
</dbReference>
<dbReference type="Gene3D" id="2.30.42.10">
    <property type="match status" value="2"/>
</dbReference>
<reference evidence="14" key="1">
    <citation type="journal article" date="2010" name="Nat. Biotechnol.">
        <title>Draft genome sequence of the oilseed species Ricinus communis.</title>
        <authorList>
            <person name="Chan A.P."/>
            <person name="Crabtree J."/>
            <person name="Zhao Q."/>
            <person name="Lorenzi H."/>
            <person name="Orvis J."/>
            <person name="Puiu D."/>
            <person name="Melake-Berhan A."/>
            <person name="Jones K.M."/>
            <person name="Redman J."/>
            <person name="Chen G."/>
            <person name="Cahoon E.B."/>
            <person name="Gedil M."/>
            <person name="Stanke M."/>
            <person name="Haas B.J."/>
            <person name="Wortman J.R."/>
            <person name="Fraser-Liggett C.M."/>
            <person name="Ravel J."/>
            <person name="Rabinowicz P.D."/>
        </authorList>
    </citation>
    <scope>NUCLEOTIDE SEQUENCE [LARGE SCALE GENOMIC DNA]</scope>
    <source>
        <strain evidence="14">cv. Hale</strain>
    </source>
</reference>
<dbReference type="PANTHER" id="PTHR42837:SF2">
    <property type="entry name" value="MEMBRANE METALLOPROTEASE ARASP2, CHLOROPLASTIC-RELATED"/>
    <property type="match status" value="1"/>
</dbReference>
<evidence type="ECO:0000256" key="5">
    <source>
        <dbReference type="ARBA" id="ARBA00022692"/>
    </source>
</evidence>
<feature type="non-terminal residue" evidence="13">
    <location>
        <position position="296"/>
    </location>
</feature>
<dbReference type="CDD" id="cd06163">
    <property type="entry name" value="S2P-M50_PDZ_RseP-like"/>
    <property type="match status" value="1"/>
</dbReference>
<feature type="non-terminal residue" evidence="13">
    <location>
        <position position="1"/>
    </location>
</feature>
<dbReference type="InterPro" id="IPR036034">
    <property type="entry name" value="PDZ_sf"/>
</dbReference>
<comment type="similarity">
    <text evidence="3">Belongs to the peptidase M50A family.</text>
</comment>
<comment type="subcellular location">
    <subcellularLocation>
        <location evidence="2">Membrane</location>
        <topology evidence="2">Multi-pass membrane protein</topology>
    </subcellularLocation>
</comment>
<dbReference type="GO" id="GO:0016020">
    <property type="term" value="C:membrane"/>
    <property type="evidence" value="ECO:0007669"/>
    <property type="project" value="UniProtKB-SubCell"/>
</dbReference>
<feature type="domain" description="PDZ" evidence="12">
    <location>
        <begin position="134"/>
        <end position="189"/>
    </location>
</feature>
<keyword evidence="9" id="KW-0482">Metalloprotease</keyword>
<dbReference type="InParanoid" id="B9TM20"/>
<sequence length="296" mass="32394">GCSAKDRYADVTFSIIQTVLITAATLGVLVTIHEFGHFWVARRCGVKVLRFAIGFGKPLLRWRDRHETEFVIAAIPLGGYVKMLDEREGEVPPELTRYCFNRLPASRRIAVVAAGPIANFLLAIVVYWVVFMAGVSGVAPIVGGVQPDSLSAHAGLQAGDEIIAIDGEKTPTWQLVHQELIKRIGESGELRLRAKAQGSTEVRNLVLPLHRWLAGEADPDMVGGLGIEPWHPAIDPVIEEVLPDSPAAEAGLQKGDRLIATDGQEMKAWDAWVAYVRARPGQSIAVDFEREGVRRQ</sequence>
<keyword evidence="14" id="KW-1185">Reference proteome</keyword>
<dbReference type="Pfam" id="PF17820">
    <property type="entry name" value="PDZ_6"/>
    <property type="match status" value="2"/>
</dbReference>
<dbReference type="MEROPS" id="M50.004"/>
<dbReference type="EMBL" id="EQ987908">
    <property type="protein sequence ID" value="EEF23094.1"/>
    <property type="molecule type" value="Genomic_DNA"/>
</dbReference>
<dbReference type="PROSITE" id="PS50106">
    <property type="entry name" value="PDZ"/>
    <property type="match status" value="2"/>
</dbReference>
<feature type="transmembrane region" description="Helical" evidence="11">
    <location>
        <begin position="15"/>
        <end position="40"/>
    </location>
</feature>
<proteinExistence type="inferred from homology"/>
<evidence type="ECO:0000313" key="14">
    <source>
        <dbReference type="Proteomes" id="UP000008311"/>
    </source>
</evidence>
<evidence type="ECO:0000256" key="4">
    <source>
        <dbReference type="ARBA" id="ARBA00022670"/>
    </source>
</evidence>
<name>B9TM20_RICCO</name>
<dbReference type="InterPro" id="IPR004387">
    <property type="entry name" value="Pept_M50_Zn"/>
</dbReference>
<feature type="domain" description="PDZ" evidence="12">
    <location>
        <begin position="206"/>
        <end position="267"/>
    </location>
</feature>
<evidence type="ECO:0000256" key="3">
    <source>
        <dbReference type="ARBA" id="ARBA00009989"/>
    </source>
</evidence>
<evidence type="ECO:0000256" key="2">
    <source>
        <dbReference type="ARBA" id="ARBA00004141"/>
    </source>
</evidence>
<keyword evidence="6" id="KW-0378">Hydrolase</keyword>
<evidence type="ECO:0000313" key="13">
    <source>
        <dbReference type="EMBL" id="EEF23094.1"/>
    </source>
</evidence>
<evidence type="ECO:0000256" key="8">
    <source>
        <dbReference type="ARBA" id="ARBA00022989"/>
    </source>
</evidence>
<dbReference type="STRING" id="3988.B9TM20"/>
<evidence type="ECO:0000256" key="11">
    <source>
        <dbReference type="SAM" id="Phobius"/>
    </source>
</evidence>
<dbReference type="NCBIfam" id="TIGR00054">
    <property type="entry name" value="RIP metalloprotease RseP"/>
    <property type="match status" value="1"/>
</dbReference>
<evidence type="ECO:0000259" key="12">
    <source>
        <dbReference type="PROSITE" id="PS50106"/>
    </source>
</evidence>
<keyword evidence="5 11" id="KW-0812">Transmembrane</keyword>
<gene>
    <name evidence="13" type="ORF">RCOM_2109180</name>
</gene>
<dbReference type="Proteomes" id="UP000008311">
    <property type="component" value="Unassembled WGS sequence"/>
</dbReference>
<keyword evidence="8 11" id="KW-1133">Transmembrane helix</keyword>